<dbReference type="InterPro" id="IPR004252">
    <property type="entry name" value="Probable_transposase_24"/>
</dbReference>
<name>A0A067LD07_JATCU</name>
<evidence type="ECO:0000313" key="2">
    <source>
        <dbReference type="EMBL" id="KDP42380.1"/>
    </source>
</evidence>
<gene>
    <name evidence="2" type="ORF">JCGZ_02841</name>
</gene>
<organism evidence="2 3">
    <name type="scientific">Jatropha curcas</name>
    <name type="common">Barbados nut</name>
    <dbReference type="NCBI Taxonomy" id="180498"/>
    <lineage>
        <taxon>Eukaryota</taxon>
        <taxon>Viridiplantae</taxon>
        <taxon>Streptophyta</taxon>
        <taxon>Embryophyta</taxon>
        <taxon>Tracheophyta</taxon>
        <taxon>Spermatophyta</taxon>
        <taxon>Magnoliopsida</taxon>
        <taxon>eudicotyledons</taxon>
        <taxon>Gunneridae</taxon>
        <taxon>Pentapetalae</taxon>
        <taxon>rosids</taxon>
        <taxon>fabids</taxon>
        <taxon>Malpighiales</taxon>
        <taxon>Euphorbiaceae</taxon>
        <taxon>Crotonoideae</taxon>
        <taxon>Jatropheae</taxon>
        <taxon>Jatropha</taxon>
    </lineage>
</organism>
<accession>A0A067LD07</accession>
<dbReference type="EMBL" id="KK914301">
    <property type="protein sequence ID" value="KDP42380.1"/>
    <property type="molecule type" value="Genomic_DNA"/>
</dbReference>
<sequence>MDTGRGSRTLHEGDKVEVFEDEKEFKWESDAIEAMFKKDLETQSAERYSDFLYKKRSIGKKQRLSETGGEGVGLSRHTGGSISTTETTEKLAKKLNRQPTPMEVFTFTHTKDHDGVTFIDRHAELIRLYLEAAGGEKKRKVYKIGSQPDIFYSYTHGVSASRATPVEPDARIEEIQDLWAQLQAQQQQIS</sequence>
<dbReference type="OrthoDB" id="1302510at2759"/>
<dbReference type="AlphaFoldDB" id="A0A067LD07"/>
<proteinExistence type="predicted"/>
<dbReference type="Pfam" id="PF03004">
    <property type="entry name" value="Transposase_24"/>
    <property type="match status" value="1"/>
</dbReference>
<feature type="region of interest" description="Disordered" evidence="1">
    <location>
        <begin position="64"/>
        <end position="87"/>
    </location>
</feature>
<reference evidence="2 3" key="1">
    <citation type="journal article" date="2014" name="PLoS ONE">
        <title>Global Analysis of Gene Expression Profiles in Physic Nut (Jatropha curcas L.) Seedlings Exposed to Salt Stress.</title>
        <authorList>
            <person name="Zhang L."/>
            <person name="Zhang C."/>
            <person name="Wu P."/>
            <person name="Chen Y."/>
            <person name="Li M."/>
            <person name="Jiang H."/>
            <person name="Wu G."/>
        </authorList>
    </citation>
    <scope>NUCLEOTIDE SEQUENCE [LARGE SCALE GENOMIC DNA]</scope>
    <source>
        <strain evidence="3">cv. GZQX0401</strain>
        <tissue evidence="2">Young leaves</tissue>
    </source>
</reference>
<evidence type="ECO:0000256" key="1">
    <source>
        <dbReference type="SAM" id="MobiDB-lite"/>
    </source>
</evidence>
<dbReference type="Proteomes" id="UP000027138">
    <property type="component" value="Unassembled WGS sequence"/>
</dbReference>
<keyword evidence="3" id="KW-1185">Reference proteome</keyword>
<evidence type="ECO:0000313" key="3">
    <source>
        <dbReference type="Proteomes" id="UP000027138"/>
    </source>
</evidence>
<protein>
    <submittedName>
        <fullName evidence="2">Uncharacterized protein</fullName>
    </submittedName>
</protein>